<dbReference type="AlphaFoldDB" id="A0A1G9WX61"/>
<dbReference type="EMBL" id="FNHQ01000016">
    <property type="protein sequence ID" value="SDM89070.1"/>
    <property type="molecule type" value="Genomic_DNA"/>
</dbReference>
<gene>
    <name evidence="1" type="ORF">SAMN05660299_01702</name>
</gene>
<evidence type="ECO:0000313" key="2">
    <source>
        <dbReference type="Proteomes" id="UP000199309"/>
    </source>
</evidence>
<accession>A0A1G9WX61</accession>
<dbReference type="Proteomes" id="UP000199309">
    <property type="component" value="Unassembled WGS sequence"/>
</dbReference>
<proteinExistence type="predicted"/>
<organism evidence="1 2">
    <name type="scientific">Megasphaera paucivorans</name>
    <dbReference type="NCBI Taxonomy" id="349095"/>
    <lineage>
        <taxon>Bacteria</taxon>
        <taxon>Bacillati</taxon>
        <taxon>Bacillota</taxon>
        <taxon>Negativicutes</taxon>
        <taxon>Veillonellales</taxon>
        <taxon>Veillonellaceae</taxon>
        <taxon>Megasphaera</taxon>
    </lineage>
</organism>
<dbReference type="RefSeq" id="WP_091650590.1">
    <property type="nucleotide sequence ID" value="NZ_FNHQ01000016.1"/>
</dbReference>
<reference evidence="1 2" key="1">
    <citation type="submission" date="2016-10" db="EMBL/GenBank/DDBJ databases">
        <authorList>
            <person name="de Groot N.N."/>
        </authorList>
    </citation>
    <scope>NUCLEOTIDE SEQUENCE [LARGE SCALE GENOMIC DNA]</scope>
    <source>
        <strain evidence="1 2">DSM 16981</strain>
    </source>
</reference>
<protein>
    <submittedName>
        <fullName evidence="1">Uncharacterized protein</fullName>
    </submittedName>
</protein>
<keyword evidence="2" id="KW-1185">Reference proteome</keyword>
<sequence>MLNRKLSRMMKTGIILLAILVLGVIGYTAKNVMGNQLLPSSPQYVVSHAIDAYKQHDTNTFNNYVDINAVSASVNTSWHDYKKNSFNRAFTSCPANSEPTFNRYINDIIGGKLKLEQQNTEGNIGVAYILLNISDYKIINIKNIADDSKSFDLVAKAVGNSAIVIPMTIKKSGDDWKINSVNVTNLFVSYDNEVKRQAVEFDKASKPYDEKIKNITGAGDVSLNTEMGLFIEERTVKDRIKKGEETEKLLNTKIDKMNQLIDLVNGVPDTNEVGKIYKFYSLNILNYAIKKFTIQLQAVQKVNENYRNAIKDGSAFDTGIVSVNNKNIDIYGEVDKSVKQLGYVDGSFKAIKAIDELAK</sequence>
<evidence type="ECO:0000313" key="1">
    <source>
        <dbReference type="EMBL" id="SDM89070.1"/>
    </source>
</evidence>
<name>A0A1G9WX61_9FIRM</name>